<protein>
    <submittedName>
        <fullName evidence="1">Uncharacterized protein</fullName>
    </submittedName>
</protein>
<proteinExistence type="predicted"/>
<name>A0A0F9GYL4_9ZZZZ</name>
<feature type="non-terminal residue" evidence="1">
    <location>
        <position position="96"/>
    </location>
</feature>
<dbReference type="AlphaFoldDB" id="A0A0F9GYL4"/>
<dbReference type="EMBL" id="LAZR01024650">
    <property type="protein sequence ID" value="KKL74445.1"/>
    <property type="molecule type" value="Genomic_DNA"/>
</dbReference>
<evidence type="ECO:0000313" key="1">
    <source>
        <dbReference type="EMBL" id="KKL74445.1"/>
    </source>
</evidence>
<comment type="caution">
    <text evidence="1">The sequence shown here is derived from an EMBL/GenBank/DDBJ whole genome shotgun (WGS) entry which is preliminary data.</text>
</comment>
<gene>
    <name evidence="1" type="ORF">LCGC14_2064870</name>
</gene>
<reference evidence="1" key="1">
    <citation type="journal article" date="2015" name="Nature">
        <title>Complex archaea that bridge the gap between prokaryotes and eukaryotes.</title>
        <authorList>
            <person name="Spang A."/>
            <person name="Saw J.H."/>
            <person name="Jorgensen S.L."/>
            <person name="Zaremba-Niedzwiedzka K."/>
            <person name="Martijn J."/>
            <person name="Lind A.E."/>
            <person name="van Eijk R."/>
            <person name="Schleper C."/>
            <person name="Guy L."/>
            <person name="Ettema T.J."/>
        </authorList>
    </citation>
    <scope>NUCLEOTIDE SEQUENCE</scope>
</reference>
<accession>A0A0F9GYL4</accession>
<sequence length="96" mass="11167">MFIEKDKIKCRECDWEGKSDEELSAPSPFERDETIYACPQCKDINSTFRACDEPECWRETSCGTPVKGGYRRTCGKHKPSKTMLLNILTVKPRWKM</sequence>
<organism evidence="1">
    <name type="scientific">marine sediment metagenome</name>
    <dbReference type="NCBI Taxonomy" id="412755"/>
    <lineage>
        <taxon>unclassified sequences</taxon>
        <taxon>metagenomes</taxon>
        <taxon>ecological metagenomes</taxon>
    </lineage>
</organism>